<dbReference type="InterPro" id="IPR025161">
    <property type="entry name" value="IS402-like_dom"/>
</dbReference>
<protein>
    <submittedName>
        <fullName evidence="2">Mobile element protein</fullName>
    </submittedName>
</protein>
<reference evidence="2 3" key="1">
    <citation type="journal article" date="2014" name="Genome Announc.">
        <title>Draft Genome Sequence of the Haloacid-Degrading Burkholderia caribensis Strain MBA4.</title>
        <authorList>
            <person name="Pan Y."/>
            <person name="Kong K.F."/>
            <person name="Tsang J.S."/>
        </authorList>
    </citation>
    <scope>NUCLEOTIDE SEQUENCE [LARGE SCALE GENOMIC DNA]</scope>
    <source>
        <strain evidence="2 3">MBA4</strain>
        <plasmid evidence="3">Plasmid</plasmid>
    </source>
</reference>
<dbReference type="Pfam" id="PF13340">
    <property type="entry name" value="DUF4096"/>
    <property type="match status" value="1"/>
</dbReference>
<dbReference type="EMBL" id="CP012748">
    <property type="protein sequence ID" value="ALL71478.1"/>
    <property type="molecule type" value="Genomic_DNA"/>
</dbReference>
<dbReference type="AlphaFoldDB" id="A0A0P0RR04"/>
<accession>A0A0P0RR04</accession>
<evidence type="ECO:0000313" key="2">
    <source>
        <dbReference type="EMBL" id="ALL71478.1"/>
    </source>
</evidence>
<sequence length="273" mass="30962">MSTRVRVSLADSTHRTFAWAGRDAPTGLEKAMHFEELSNEEWSLVAPILTTQPRAGALKRGRPRIRTRVVANAVLWVLTTGQSWSKLPAHYPSQPTCRCRFEEWRLKGKIAEMVRVLSEVGRSFSYAPDAPCVSKKAVPKRDDHQIEERGIPRVIWKSQASWQASPAQQEPAHELRPDNPSRAFWMGLAAKDARVIDDRGYVVYIVADPVPDAMFRGWAEITRDGRRVARSGLIGPKFDMPDDAMQCALTWARRWIELHGLSFELELLHRAAD</sequence>
<dbReference type="PANTHER" id="PTHR30007">
    <property type="entry name" value="PHP DOMAIN PROTEIN"/>
    <property type="match status" value="1"/>
</dbReference>
<gene>
    <name evidence="2" type="ORF">K788_0006114</name>
</gene>
<keyword evidence="2" id="KW-0614">Plasmid</keyword>
<geneLocation type="plasmid" evidence="3"/>
<dbReference type="Proteomes" id="UP000019146">
    <property type="component" value="Plasmid unnamed"/>
</dbReference>
<evidence type="ECO:0000313" key="3">
    <source>
        <dbReference type="Proteomes" id="UP000019146"/>
    </source>
</evidence>
<proteinExistence type="predicted"/>
<dbReference type="KEGG" id="bcai:K788_0006114"/>
<evidence type="ECO:0000259" key="1">
    <source>
        <dbReference type="Pfam" id="PF13340"/>
    </source>
</evidence>
<organism evidence="2 3">
    <name type="scientific">Paraburkholderia caribensis MBA4</name>
    <dbReference type="NCBI Taxonomy" id="1323664"/>
    <lineage>
        <taxon>Bacteria</taxon>
        <taxon>Pseudomonadati</taxon>
        <taxon>Pseudomonadota</taxon>
        <taxon>Betaproteobacteria</taxon>
        <taxon>Burkholderiales</taxon>
        <taxon>Burkholderiaceae</taxon>
        <taxon>Paraburkholderia</taxon>
    </lineage>
</organism>
<dbReference type="PANTHER" id="PTHR30007:SF1">
    <property type="entry name" value="BLR1914 PROTEIN"/>
    <property type="match status" value="1"/>
</dbReference>
<name>A0A0P0RR04_9BURK</name>
<feature type="domain" description="Insertion element IS402-like" evidence="1">
    <location>
        <begin position="37"/>
        <end position="113"/>
    </location>
</feature>